<organism evidence="1 2">
    <name type="scientific">Herminiimonas glaciei</name>
    <dbReference type="NCBI Taxonomy" id="523788"/>
    <lineage>
        <taxon>Bacteria</taxon>
        <taxon>Pseudomonadati</taxon>
        <taxon>Pseudomonadota</taxon>
        <taxon>Betaproteobacteria</taxon>
        <taxon>Burkholderiales</taxon>
        <taxon>Oxalobacteraceae</taxon>
        <taxon>Herminiimonas</taxon>
    </lineage>
</organism>
<dbReference type="RefSeq" id="WP_382272337.1">
    <property type="nucleotide sequence ID" value="NZ_JBHTBU010000002.1"/>
</dbReference>
<dbReference type="EMBL" id="JBHTBU010000002">
    <property type="protein sequence ID" value="MFC7288947.1"/>
    <property type="molecule type" value="Genomic_DNA"/>
</dbReference>
<reference evidence="2" key="1">
    <citation type="journal article" date="2019" name="Int. J. Syst. Evol. Microbiol.">
        <title>The Global Catalogue of Microorganisms (GCM) 10K type strain sequencing project: providing services to taxonomists for standard genome sequencing and annotation.</title>
        <authorList>
            <consortium name="The Broad Institute Genomics Platform"/>
            <consortium name="The Broad Institute Genome Sequencing Center for Infectious Disease"/>
            <person name="Wu L."/>
            <person name="Ma J."/>
        </authorList>
    </citation>
    <scope>NUCLEOTIDE SEQUENCE [LARGE SCALE GENOMIC DNA]</scope>
    <source>
        <strain evidence="2">KACC 12508</strain>
    </source>
</reference>
<evidence type="ECO:0008006" key="3">
    <source>
        <dbReference type="Google" id="ProtNLM"/>
    </source>
</evidence>
<evidence type="ECO:0000313" key="1">
    <source>
        <dbReference type="EMBL" id="MFC7288947.1"/>
    </source>
</evidence>
<evidence type="ECO:0000313" key="2">
    <source>
        <dbReference type="Proteomes" id="UP001596542"/>
    </source>
</evidence>
<dbReference type="InterPro" id="IPR027396">
    <property type="entry name" value="DsrEFH-like"/>
</dbReference>
<proteinExistence type="predicted"/>
<comment type="caution">
    <text evidence="1">The sequence shown here is derived from an EMBL/GenBank/DDBJ whole genome shotgun (WGS) entry which is preliminary data.</text>
</comment>
<gene>
    <name evidence="1" type="ORF">ACFQPC_12930</name>
</gene>
<dbReference type="Gene3D" id="3.40.1260.10">
    <property type="entry name" value="DsrEFH-like"/>
    <property type="match status" value="1"/>
</dbReference>
<name>A0ABW2IDI7_9BURK</name>
<protein>
    <recommendedName>
        <fullName evidence="3">Intracellular sulfur oxidation DsrE/DsrF family protein</fullName>
    </recommendedName>
</protein>
<accession>A0ABW2IDI7</accession>
<dbReference type="Proteomes" id="UP001596542">
    <property type="component" value="Unassembled WGS sequence"/>
</dbReference>
<keyword evidence="2" id="KW-1185">Reference proteome</keyword>
<sequence>MVRLVIHAPTPEALERGRRNLANLLKAEPDAQVELVANAGAVVAALKQPHEVDTHLLVCRNSLVANDLQAPDNIAVVAAAVLHIAQRQHEGWAYLRA</sequence>
<dbReference type="SUPFAM" id="SSF75169">
    <property type="entry name" value="DsrEFH-like"/>
    <property type="match status" value="1"/>
</dbReference>